<comment type="pathway">
    <text evidence="4">Phospholipid metabolism.</text>
</comment>
<dbReference type="GO" id="GO:0008757">
    <property type="term" value="F:S-adenosylmethionine-dependent methyltransferase activity"/>
    <property type="evidence" value="ECO:0007669"/>
    <property type="project" value="InterPro"/>
</dbReference>
<dbReference type="Gene3D" id="3.40.50.150">
    <property type="entry name" value="Vaccinia Virus protein VP39"/>
    <property type="match status" value="1"/>
</dbReference>
<dbReference type="CDD" id="cd02440">
    <property type="entry name" value="AdoMet_MTases"/>
    <property type="match status" value="1"/>
</dbReference>
<dbReference type="EMBL" id="LGGP01000217">
    <property type="protein sequence ID" value="KUK80020.1"/>
    <property type="molecule type" value="Genomic_DNA"/>
</dbReference>
<dbReference type="PATRIC" id="fig|1184387.3.peg.1661"/>
<dbReference type="Proteomes" id="UP000054092">
    <property type="component" value="Unassembled WGS sequence"/>
</dbReference>
<evidence type="ECO:0000256" key="1">
    <source>
        <dbReference type="ARBA" id="ARBA00005189"/>
    </source>
</evidence>
<organism evidence="6 7">
    <name type="scientific">Mesotoga prima</name>
    <dbReference type="NCBI Taxonomy" id="1184387"/>
    <lineage>
        <taxon>Bacteria</taxon>
        <taxon>Thermotogati</taxon>
        <taxon>Thermotogota</taxon>
        <taxon>Thermotogae</taxon>
        <taxon>Kosmotogales</taxon>
        <taxon>Kosmotogaceae</taxon>
        <taxon>Mesotoga</taxon>
    </lineage>
</organism>
<comment type="caution">
    <text evidence="6">The sequence shown here is derived from an EMBL/GenBank/DDBJ whole genome shotgun (WGS) entry which is preliminary data.</text>
</comment>
<dbReference type="Pfam" id="PF08241">
    <property type="entry name" value="Methyltransf_11"/>
    <property type="match status" value="1"/>
</dbReference>
<dbReference type="AlphaFoldDB" id="A0A124FY45"/>
<evidence type="ECO:0000313" key="7">
    <source>
        <dbReference type="Proteomes" id="UP000054092"/>
    </source>
</evidence>
<dbReference type="SUPFAM" id="SSF53335">
    <property type="entry name" value="S-adenosyl-L-methionine-dependent methyltransferases"/>
    <property type="match status" value="1"/>
</dbReference>
<proteinExistence type="predicted"/>
<dbReference type="InterPro" id="IPR029063">
    <property type="entry name" value="SAM-dependent_MTases_sf"/>
</dbReference>
<comment type="pathway">
    <text evidence="1">Lipid metabolism.</text>
</comment>
<name>A0A124FY45_9BACT</name>
<dbReference type="InterPro" id="IPR013216">
    <property type="entry name" value="Methyltransf_11"/>
</dbReference>
<keyword evidence="2 6" id="KW-0489">Methyltransferase</keyword>
<feature type="domain" description="Methyltransferase type 11" evidence="5">
    <location>
        <begin position="41"/>
        <end position="133"/>
    </location>
</feature>
<accession>A0A124FY45</accession>
<evidence type="ECO:0000259" key="5">
    <source>
        <dbReference type="Pfam" id="PF08241"/>
    </source>
</evidence>
<dbReference type="PANTHER" id="PTHR44307">
    <property type="entry name" value="PHOSPHOETHANOLAMINE METHYLTRANSFERASE"/>
    <property type="match status" value="1"/>
</dbReference>
<gene>
    <name evidence="6" type="ORF">XD94_1218</name>
</gene>
<evidence type="ECO:0000256" key="4">
    <source>
        <dbReference type="ARBA" id="ARBA00025707"/>
    </source>
</evidence>
<protein>
    <submittedName>
        <fullName evidence="6">Methyltransferase type 11</fullName>
    </submittedName>
</protein>
<evidence type="ECO:0000256" key="2">
    <source>
        <dbReference type="ARBA" id="ARBA00022603"/>
    </source>
</evidence>
<dbReference type="PANTHER" id="PTHR44307:SF2">
    <property type="entry name" value="PHOSPHOETHANOLAMINE METHYLTRANSFERASE ISOFORM X1"/>
    <property type="match status" value="1"/>
</dbReference>
<keyword evidence="3 6" id="KW-0808">Transferase</keyword>
<evidence type="ECO:0000256" key="3">
    <source>
        <dbReference type="ARBA" id="ARBA00022679"/>
    </source>
</evidence>
<evidence type="ECO:0000313" key="6">
    <source>
        <dbReference type="EMBL" id="KUK80020.1"/>
    </source>
</evidence>
<reference evidence="7" key="1">
    <citation type="journal article" date="2015" name="MBio">
        <title>Genome-Resolved Metagenomic Analysis Reveals Roles for Candidate Phyla and Other Microbial Community Members in Biogeochemical Transformations in Oil Reservoirs.</title>
        <authorList>
            <person name="Hu P."/>
            <person name="Tom L."/>
            <person name="Singh A."/>
            <person name="Thomas B.C."/>
            <person name="Baker B.J."/>
            <person name="Piceno Y.M."/>
            <person name="Andersen G.L."/>
            <person name="Banfield J.F."/>
        </authorList>
    </citation>
    <scope>NUCLEOTIDE SEQUENCE [LARGE SCALE GENOMIC DNA]</scope>
</reference>
<dbReference type="GO" id="GO:0032259">
    <property type="term" value="P:methylation"/>
    <property type="evidence" value="ECO:0007669"/>
    <property type="project" value="UniProtKB-KW"/>
</dbReference>
<sequence length="267" mass="30948">MNSRKSFDFDKLATIYSQHRYPNEKLVEHIFNRVHYADRILEVGCGTADYVSVLSELLYADGFGFDISPSMISEAEKKNRTVDLRVADANKAFPYEDSQFDFVFNINLVHYISDLENLFMESYRVMQIDGSVLTVTDSCQDIGERTLTQYFPETLEIDRERYPGNSAIMSAMKKAGFEGIYTTKVKTTFEFKKHHYDQYRSKAYSALRLVSERGFREGMKKLEADMNKGLVMGRKAYTQIWGIKVAKRDFDLPTIFSTRFDGRERSS</sequence>